<dbReference type="InterPro" id="IPR011009">
    <property type="entry name" value="Kinase-like_dom_sf"/>
</dbReference>
<accession>A0A5J5L1G1</accession>
<dbReference type="OrthoDB" id="9797603at2"/>
<dbReference type="SUPFAM" id="SSF56112">
    <property type="entry name" value="Protein kinase-like (PK-like)"/>
    <property type="match status" value="1"/>
</dbReference>
<dbReference type="EMBL" id="SZWF01000001">
    <property type="protein sequence ID" value="KAA9395673.1"/>
    <property type="molecule type" value="Genomic_DNA"/>
</dbReference>
<dbReference type="AlphaFoldDB" id="A0A5J5L1G1"/>
<feature type="domain" description="Aminoglycoside phosphotransferase" evidence="1">
    <location>
        <begin position="47"/>
        <end position="223"/>
    </location>
</feature>
<dbReference type="Proteomes" id="UP000325957">
    <property type="component" value="Unassembled WGS sequence"/>
</dbReference>
<proteinExistence type="predicted"/>
<organism evidence="2 3">
    <name type="scientific">Kocuria coralli</name>
    <dbReference type="NCBI Taxonomy" id="1461025"/>
    <lineage>
        <taxon>Bacteria</taxon>
        <taxon>Bacillati</taxon>
        <taxon>Actinomycetota</taxon>
        <taxon>Actinomycetes</taxon>
        <taxon>Micrococcales</taxon>
        <taxon>Micrococcaceae</taxon>
        <taxon>Kocuria</taxon>
    </lineage>
</organism>
<dbReference type="InterPro" id="IPR002575">
    <property type="entry name" value="Aminoglycoside_PTrfase"/>
</dbReference>
<reference evidence="2 3" key="1">
    <citation type="submission" date="2019-05" db="EMBL/GenBank/DDBJ databases">
        <title>Kocuria coralli sp. nov., a novel actinobacterium isolated from coral reef seawater.</title>
        <authorList>
            <person name="Li J."/>
        </authorList>
    </citation>
    <scope>NUCLEOTIDE SEQUENCE [LARGE SCALE GENOMIC DNA]</scope>
    <source>
        <strain evidence="2 3">SCSIO 13007</strain>
    </source>
</reference>
<keyword evidence="2" id="KW-0808">Transferase</keyword>
<evidence type="ECO:0000313" key="3">
    <source>
        <dbReference type="Proteomes" id="UP000325957"/>
    </source>
</evidence>
<dbReference type="RefSeq" id="WP_158032479.1">
    <property type="nucleotide sequence ID" value="NZ_ML708610.1"/>
</dbReference>
<dbReference type="Gene3D" id="3.90.1200.10">
    <property type="match status" value="1"/>
</dbReference>
<dbReference type="Pfam" id="PF01636">
    <property type="entry name" value="APH"/>
    <property type="match status" value="1"/>
</dbReference>
<dbReference type="GO" id="GO:0016740">
    <property type="term" value="F:transferase activity"/>
    <property type="evidence" value="ECO:0007669"/>
    <property type="project" value="UniProtKB-KW"/>
</dbReference>
<name>A0A5J5L1G1_9MICC</name>
<evidence type="ECO:0000313" key="2">
    <source>
        <dbReference type="EMBL" id="KAA9395673.1"/>
    </source>
</evidence>
<comment type="caution">
    <text evidence="2">The sequence shown here is derived from an EMBL/GenBank/DDBJ whole genome shotgun (WGS) entry which is preliminary data.</text>
</comment>
<protein>
    <submittedName>
        <fullName evidence="2">Aminoglycoside phosphotransferase family protein</fullName>
    </submittedName>
</protein>
<evidence type="ECO:0000259" key="1">
    <source>
        <dbReference type="Pfam" id="PF01636"/>
    </source>
</evidence>
<gene>
    <name evidence="2" type="ORF">FCK90_01265</name>
</gene>
<keyword evidence="3" id="KW-1185">Reference proteome</keyword>
<sequence>MVAQALRRMMPFADVVDAVLAELGEESDCTRWSVVPTGSAHLVVEIDKRISVRIAKNPAARKNLARRTEVLRRLPDYDFGIPRPLTRTRTVRGHTAVGLTWVQGSHRTAGVPASSLLNLLEQLWDTDTSSFDGFLDRPGQHWGGHKRRHVMLDEVVPMLLPRNRELAREAISDLAELDVVEPRLVHSDLMSNNMLWQGDDLSGVIDWDHACLGDPAQDAASLALCFGWNTMDKVLPPEVMRRARLHSRIVPMQSVAYTLVQEMDTAQVNQAVNRADEWIDTRLRRVLKR</sequence>